<keyword evidence="1" id="KW-1133">Transmembrane helix</keyword>
<dbReference type="KEGG" id="cpra:CPter91_1330"/>
<evidence type="ECO:0000313" key="2">
    <source>
        <dbReference type="EMBL" id="AMP03711.1"/>
    </source>
</evidence>
<dbReference type="PATRIC" id="fig|279113.9.peg.1326"/>
<feature type="transmembrane region" description="Helical" evidence="1">
    <location>
        <begin position="12"/>
        <end position="31"/>
    </location>
</feature>
<protein>
    <submittedName>
        <fullName evidence="2">Uncharacterized protein</fullName>
    </submittedName>
</protein>
<sequence>MDLQKARDWTDFLLKSVTIIAIITGGIWAFYQFAVVGSTDTNVQVLVSAESRAYSDTQSLLIIHVKPKNIGKVVVKPGEDGLLVTVRKIPGDAKDGIMRLDALPLLYSSDLLKRYLDGYEIEPGAEYDEILTIVVPKGALYAVRAELDVGNEDEVDHTTIVRAEAVDSPAK</sequence>
<dbReference type="EMBL" id="CP013234">
    <property type="protein sequence ID" value="AMP03711.1"/>
    <property type="molecule type" value="Genomic_DNA"/>
</dbReference>
<organism evidence="2 3">
    <name type="scientific">Collimonas pratensis</name>
    <dbReference type="NCBI Taxonomy" id="279113"/>
    <lineage>
        <taxon>Bacteria</taxon>
        <taxon>Pseudomonadati</taxon>
        <taxon>Pseudomonadota</taxon>
        <taxon>Betaproteobacteria</taxon>
        <taxon>Burkholderiales</taxon>
        <taxon>Oxalobacteraceae</taxon>
        <taxon>Collimonas</taxon>
    </lineage>
</organism>
<keyword evidence="1" id="KW-0472">Membrane</keyword>
<gene>
    <name evidence="2" type="ORF">CPter91_1330</name>
</gene>
<reference evidence="2 3" key="1">
    <citation type="submission" date="2015-11" db="EMBL/GenBank/DDBJ databases">
        <title>Exploring the genomic traits of fungus-feeding bacterial genus Collimonas.</title>
        <authorList>
            <person name="Song C."/>
            <person name="Schmidt R."/>
            <person name="de Jager V."/>
            <person name="Krzyzanowska D."/>
            <person name="Jongedijk E."/>
            <person name="Cankar K."/>
            <person name="Beekwilder J."/>
            <person name="van Veen A."/>
            <person name="de Boer W."/>
            <person name="van Veen J.A."/>
            <person name="Garbeva P."/>
        </authorList>
    </citation>
    <scope>NUCLEOTIDE SEQUENCE [LARGE SCALE GENOMIC DNA]</scope>
    <source>
        <strain evidence="2 3">Ter91</strain>
    </source>
</reference>
<accession>A0A127Q0Z7</accession>
<dbReference type="Proteomes" id="UP000074561">
    <property type="component" value="Chromosome"/>
</dbReference>
<dbReference type="RefSeq" id="WP_061938387.1">
    <property type="nucleotide sequence ID" value="NZ_CP013234.1"/>
</dbReference>
<dbReference type="AlphaFoldDB" id="A0A127Q0Z7"/>
<proteinExistence type="predicted"/>
<evidence type="ECO:0000313" key="3">
    <source>
        <dbReference type="Proteomes" id="UP000074561"/>
    </source>
</evidence>
<name>A0A127Q0Z7_9BURK</name>
<keyword evidence="1" id="KW-0812">Transmembrane</keyword>
<dbReference type="OrthoDB" id="9134739at2"/>
<evidence type="ECO:0000256" key="1">
    <source>
        <dbReference type="SAM" id="Phobius"/>
    </source>
</evidence>